<gene>
    <name evidence="1" type="ORF">JE024_21750</name>
</gene>
<evidence type="ECO:0000313" key="2">
    <source>
        <dbReference type="Proteomes" id="UP000664109"/>
    </source>
</evidence>
<dbReference type="EMBL" id="JAFEJA010000001">
    <property type="protein sequence ID" value="MBM9621318.1"/>
    <property type="molecule type" value="Genomic_DNA"/>
</dbReference>
<dbReference type="RefSeq" id="WP_205375193.1">
    <property type="nucleotide sequence ID" value="NZ_JAFEJA010000001.1"/>
</dbReference>
<evidence type="ECO:0000313" key="1">
    <source>
        <dbReference type="EMBL" id="MBM9621318.1"/>
    </source>
</evidence>
<reference evidence="1 2" key="1">
    <citation type="journal article" date="2016" name="Arch. Microbiol.">
        <title>Streptomyces zhihengii sp. nov., isolated from rhizospheric soil of Psammosilene tunicoides.</title>
        <authorList>
            <person name="Huang M.J."/>
            <person name="Fei J.J."/>
            <person name="Salam N."/>
            <person name="Kim C.J."/>
            <person name="Hozzein W.N."/>
            <person name="Xiao M."/>
            <person name="Huang H.Q."/>
            <person name="Li W.J."/>
        </authorList>
    </citation>
    <scope>NUCLEOTIDE SEQUENCE [LARGE SCALE GENOMIC DNA]</scope>
    <source>
        <strain evidence="1 2">YIM T102</strain>
    </source>
</reference>
<name>A0ABS2UWD7_9ACTN</name>
<protein>
    <submittedName>
        <fullName evidence="1">Uncharacterized protein</fullName>
    </submittedName>
</protein>
<sequence>MAKRYDDEPRMTAAETAEVAYYVARMAKRGIAGEHVYQGDLERKVERVIDRARKREERDAKRNSAGK</sequence>
<comment type="caution">
    <text evidence="1">The sequence shown here is derived from an EMBL/GenBank/DDBJ whole genome shotgun (WGS) entry which is preliminary data.</text>
</comment>
<dbReference type="Proteomes" id="UP000664109">
    <property type="component" value="Unassembled WGS sequence"/>
</dbReference>
<dbReference type="InterPro" id="IPR046224">
    <property type="entry name" value="DUF6257"/>
</dbReference>
<proteinExistence type="predicted"/>
<dbReference type="Pfam" id="PF19771">
    <property type="entry name" value="DUF6257"/>
    <property type="match status" value="1"/>
</dbReference>
<organism evidence="1 2">
    <name type="scientific">Streptomyces zhihengii</name>
    <dbReference type="NCBI Taxonomy" id="1818004"/>
    <lineage>
        <taxon>Bacteria</taxon>
        <taxon>Bacillati</taxon>
        <taxon>Actinomycetota</taxon>
        <taxon>Actinomycetes</taxon>
        <taxon>Kitasatosporales</taxon>
        <taxon>Streptomycetaceae</taxon>
        <taxon>Streptomyces</taxon>
    </lineage>
</organism>
<accession>A0ABS2UWD7</accession>
<keyword evidence="2" id="KW-1185">Reference proteome</keyword>